<sequence length="166" mass="18368">MSSSQSLTVADALKSLQDAVQAENTLIASRVTWYVTSQAFLLTAYATSWNAHFGWPGFFHWALPIAAIVLSGIIFTSIYAATWAQDMYLREQTHLIRRARGELELSAAELLALDVYERTTVPQRTNALGHVVGARVHGLVRITPLLLPVGFSLIWLYALMLAPRLG</sequence>
<accession>C9YA74</accession>
<evidence type="ECO:0000256" key="1">
    <source>
        <dbReference type="SAM" id="Phobius"/>
    </source>
</evidence>
<keyword evidence="1" id="KW-0812">Transmembrane</keyword>
<gene>
    <name evidence="2" type="ORF">Csp_A10250</name>
</gene>
<keyword evidence="1" id="KW-0472">Membrane</keyword>
<dbReference type="AlphaFoldDB" id="C9YA74"/>
<proteinExistence type="predicted"/>
<protein>
    <submittedName>
        <fullName evidence="2">Uncharacterized protein</fullName>
    </submittedName>
</protein>
<name>C9YA74_CURXX</name>
<keyword evidence="1" id="KW-1133">Transmembrane helix</keyword>
<reference evidence="2" key="1">
    <citation type="journal article" date="2010" name="Nature">
        <title>The dynamic genome of Hydra.</title>
        <authorList>
            <person name="Chapman J.A."/>
            <person name="Kirkness E.F."/>
            <person name="Simakov O."/>
            <person name="Hampson S.E."/>
            <person name="Mitros T."/>
            <person name="Weinmaier T."/>
            <person name="Rattei T."/>
            <person name="Balasubramanian P.G."/>
            <person name="Borman J."/>
            <person name="Busam D."/>
            <person name="Disbennett K."/>
            <person name="Pfannkoch C."/>
            <person name="Sumin N."/>
            <person name="Sutton G."/>
            <person name="Viswanathan L."/>
            <person name="Walenz B."/>
            <person name="Goodstein D.M."/>
            <person name="Hellsten U."/>
            <person name="Kawashima T."/>
            <person name="Prochnik S.E."/>
            <person name="Putnam N.H."/>
            <person name="Shu S."/>
            <person name="Blumberg B."/>
            <person name="Dana C.E."/>
            <person name="Gee L."/>
            <person name="Kibler D.F."/>
            <person name="Law L."/>
            <person name="Lindgens D."/>
            <person name="Martinez D.E."/>
            <person name="Peng J."/>
            <person name="Wigge P.A."/>
            <person name="Bertulat B."/>
            <person name="Guder C."/>
            <person name="Nakamura Y."/>
            <person name="Ozbek S."/>
            <person name="Watanabe H."/>
            <person name="Khalturin K."/>
            <person name="Hemmrich G."/>
            <person name="Franke A."/>
            <person name="Augustin R."/>
            <person name="Fraune S."/>
            <person name="Hayakawa E."/>
            <person name="Hayakawa S."/>
            <person name="Hirose M."/>
            <person name="Hwang J."/>
            <person name="Ikeo K."/>
            <person name="Nishimiya-Fujisawa C."/>
            <person name="Ogura A."/>
            <person name="Takahashi T."/>
            <person name="Steinmetz P.R."/>
            <person name="Zhang X."/>
            <person name="Aufschnaiter R."/>
            <person name="Eder M.K."/>
            <person name="Gorny A.K."/>
            <person name="Salvenmoser W."/>
            <person name="Heimberg A.M."/>
            <person name="Wheeler B.M."/>
            <person name="Peterson K.J."/>
            <person name="Boettger A."/>
            <person name="Tischler P."/>
            <person name="Wolf A."/>
            <person name="Gojobori T."/>
            <person name="Remington K.A."/>
            <person name="Strausberg R.L."/>
            <person name="Venter J."/>
            <person name="Technau U."/>
            <person name="Hobmayer B."/>
            <person name="Bosch T.C."/>
            <person name="Holstein T.W."/>
            <person name="Fujisawa T."/>
            <person name="Bode H.R."/>
            <person name="David C.N."/>
            <person name="Rokhsar D.S."/>
            <person name="Steele R.E."/>
        </authorList>
    </citation>
    <scope>NUCLEOTIDE SEQUENCE</scope>
</reference>
<feature type="transmembrane region" description="Helical" evidence="1">
    <location>
        <begin position="145"/>
        <end position="162"/>
    </location>
</feature>
<evidence type="ECO:0000313" key="2">
    <source>
        <dbReference type="EMBL" id="CBA29059.1"/>
    </source>
</evidence>
<organism evidence="2">
    <name type="scientific">Curvibacter symbiont subsp. Hydra magnipapillata</name>
    <dbReference type="NCBI Taxonomy" id="667019"/>
    <lineage>
        <taxon>Bacteria</taxon>
        <taxon>Pseudomonadati</taxon>
        <taxon>Pseudomonadota</taxon>
        <taxon>Betaproteobacteria</taxon>
        <taxon>Burkholderiales</taxon>
        <taxon>Comamonadaceae</taxon>
        <taxon>Curvibacter</taxon>
    </lineage>
</organism>
<feature type="transmembrane region" description="Helical" evidence="1">
    <location>
        <begin position="58"/>
        <end position="81"/>
    </location>
</feature>
<dbReference type="EMBL" id="FN543104">
    <property type="protein sequence ID" value="CBA29059.1"/>
    <property type="molecule type" value="Genomic_DNA"/>
</dbReference>